<protein>
    <submittedName>
        <fullName evidence="3">DUF1992 domain-containing protein</fullName>
    </submittedName>
</protein>
<evidence type="ECO:0000256" key="1">
    <source>
        <dbReference type="SAM" id="MobiDB-lite"/>
    </source>
</evidence>
<evidence type="ECO:0000313" key="4">
    <source>
        <dbReference type="Proteomes" id="UP001216390"/>
    </source>
</evidence>
<organism evidence="3 4">
    <name type="scientific">Iamia majanohamensis</name>
    <dbReference type="NCBI Taxonomy" id="467976"/>
    <lineage>
        <taxon>Bacteria</taxon>
        <taxon>Bacillati</taxon>
        <taxon>Actinomycetota</taxon>
        <taxon>Acidimicrobiia</taxon>
        <taxon>Acidimicrobiales</taxon>
        <taxon>Iamiaceae</taxon>
        <taxon>Iamia</taxon>
    </lineage>
</organism>
<proteinExistence type="predicted"/>
<dbReference type="Proteomes" id="UP001216390">
    <property type="component" value="Chromosome"/>
</dbReference>
<evidence type="ECO:0000259" key="2">
    <source>
        <dbReference type="Pfam" id="PF09350"/>
    </source>
</evidence>
<dbReference type="Pfam" id="PF09350">
    <property type="entry name" value="DJC28_CD"/>
    <property type="match status" value="1"/>
</dbReference>
<feature type="compositionally biased region" description="Pro residues" evidence="1">
    <location>
        <begin position="132"/>
        <end position="146"/>
    </location>
</feature>
<name>A0AAE9YEV9_9ACTN</name>
<evidence type="ECO:0000313" key="3">
    <source>
        <dbReference type="EMBL" id="WCO67307.1"/>
    </source>
</evidence>
<dbReference type="EMBL" id="CP116942">
    <property type="protein sequence ID" value="WCO67307.1"/>
    <property type="molecule type" value="Genomic_DNA"/>
</dbReference>
<feature type="region of interest" description="Disordered" evidence="1">
    <location>
        <begin position="129"/>
        <end position="148"/>
    </location>
</feature>
<dbReference type="RefSeq" id="WP_272736829.1">
    <property type="nucleotide sequence ID" value="NZ_CP116942.1"/>
</dbReference>
<reference evidence="3" key="1">
    <citation type="submission" date="2023-01" db="EMBL/GenBank/DDBJ databases">
        <title>The diversity of Class Acidimicrobiia in South China Sea sediment environments and the proposal of Iamia marina sp. nov., a novel species of the genus Iamia.</title>
        <authorList>
            <person name="He Y."/>
            <person name="Tian X."/>
        </authorList>
    </citation>
    <scope>NUCLEOTIDE SEQUENCE</scope>
    <source>
        <strain evidence="3">DSM 19957</strain>
    </source>
</reference>
<sequence length="160" mass="17829">MTERKPVDVGWDTWVEKKIHDARLEGAFDDLPGHGRPIAGLDEPLDEAWWVREKLRREGGGELPPTLAIRRDQDVAVAEARAAASEDEARRILEDINARVRHLNSHVISGPPTTVGPVDVEEELARWRAAHPPAPPAPTPPTPAPPRRFLARLLPSRRAR</sequence>
<dbReference type="AlphaFoldDB" id="A0AAE9YEV9"/>
<accession>A0AAE9YEV9</accession>
<gene>
    <name evidence="3" type="ORF">PO878_01050</name>
</gene>
<feature type="domain" description="DnaJ homologue subfamily C member 28 conserved" evidence="2">
    <location>
        <begin position="14"/>
        <end position="76"/>
    </location>
</feature>
<dbReference type="InterPro" id="IPR018961">
    <property type="entry name" value="DnaJ_homolog_subfam-C_membr-28"/>
</dbReference>
<dbReference type="KEGG" id="ima:PO878_01050"/>
<keyword evidence="4" id="KW-1185">Reference proteome</keyword>